<evidence type="ECO:0000313" key="1">
    <source>
        <dbReference type="EMBL" id="MFF3224089.1"/>
    </source>
</evidence>
<organism evidence="1 2">
    <name type="scientific">Nocardia suismassiliense</name>
    <dbReference type="NCBI Taxonomy" id="2077092"/>
    <lineage>
        <taxon>Bacteria</taxon>
        <taxon>Bacillati</taxon>
        <taxon>Actinomycetota</taxon>
        <taxon>Actinomycetes</taxon>
        <taxon>Mycobacteriales</taxon>
        <taxon>Nocardiaceae</taxon>
        <taxon>Nocardia</taxon>
    </lineage>
</organism>
<gene>
    <name evidence="1" type="ORF">ACFYV7_14955</name>
</gene>
<keyword evidence="2" id="KW-1185">Reference proteome</keyword>
<reference evidence="1 2" key="1">
    <citation type="submission" date="2024-10" db="EMBL/GenBank/DDBJ databases">
        <title>The Natural Products Discovery Center: Release of the First 8490 Sequenced Strains for Exploring Actinobacteria Biosynthetic Diversity.</title>
        <authorList>
            <person name="Kalkreuter E."/>
            <person name="Kautsar S.A."/>
            <person name="Yang D."/>
            <person name="Bader C.D."/>
            <person name="Teijaro C.N."/>
            <person name="Fluegel L."/>
            <person name="Davis C.M."/>
            <person name="Simpson J.R."/>
            <person name="Lauterbach L."/>
            <person name="Steele A.D."/>
            <person name="Gui C."/>
            <person name="Meng S."/>
            <person name="Li G."/>
            <person name="Viehrig K."/>
            <person name="Ye F."/>
            <person name="Su P."/>
            <person name="Kiefer A.F."/>
            <person name="Nichols A."/>
            <person name="Cepeda A.J."/>
            <person name="Yan W."/>
            <person name="Fan B."/>
            <person name="Jiang Y."/>
            <person name="Adhikari A."/>
            <person name="Zheng C.-J."/>
            <person name="Schuster L."/>
            <person name="Cowan T.M."/>
            <person name="Smanski M.J."/>
            <person name="Chevrette M.G."/>
            <person name="De Carvalho L.P.S."/>
            <person name="Shen B."/>
        </authorList>
    </citation>
    <scope>NUCLEOTIDE SEQUENCE [LARGE SCALE GENOMIC DNA]</scope>
    <source>
        <strain evidence="1 2">NPDC003040</strain>
    </source>
</reference>
<comment type="caution">
    <text evidence="1">The sequence shown here is derived from an EMBL/GenBank/DDBJ whole genome shotgun (WGS) entry which is preliminary data.</text>
</comment>
<dbReference type="RefSeq" id="WP_387717420.1">
    <property type="nucleotide sequence ID" value="NZ_JBIAPI010000002.1"/>
</dbReference>
<protein>
    <submittedName>
        <fullName evidence="1">Uncharacterized protein</fullName>
    </submittedName>
</protein>
<proteinExistence type="predicted"/>
<name>A0ABW6QT37_9NOCA</name>
<dbReference type="Proteomes" id="UP001601948">
    <property type="component" value="Unassembled WGS sequence"/>
</dbReference>
<dbReference type="EMBL" id="JBIAPI010000002">
    <property type="protein sequence ID" value="MFF3224089.1"/>
    <property type="molecule type" value="Genomic_DNA"/>
</dbReference>
<sequence>MVVRSRSRELRTYTRTSQFDRVGAQHQFSESSFDRFVIALLKLGIDYDALRQGEAAQAVELAGGKLAVLAQRGPRLRLFSAATMASFTICRSDGRVVWHDAFKNPAAIGTGGLAVEAAARQAIWLAALAREQVGAPAATLRLVMAHSYEITTRRLEHAAHTAGLVLELTTSRRNPAAEQLARRDAVYWSAADLRSLFDTDEESA</sequence>
<accession>A0ABW6QT37</accession>
<evidence type="ECO:0000313" key="2">
    <source>
        <dbReference type="Proteomes" id="UP001601948"/>
    </source>
</evidence>